<dbReference type="NCBIfam" id="NF002058">
    <property type="entry name" value="PRK00888.1"/>
    <property type="match status" value="1"/>
</dbReference>
<proteinExistence type="inferred from homology"/>
<dbReference type="Proteomes" id="UP001482231">
    <property type="component" value="Unassembled WGS sequence"/>
</dbReference>
<keyword evidence="4 7" id="KW-1133">Transmembrane helix</keyword>
<feature type="topological domain" description="Periplasmic" evidence="7">
    <location>
        <begin position="22"/>
        <end position="101"/>
    </location>
</feature>
<dbReference type="PANTHER" id="PTHR37485:SF1">
    <property type="entry name" value="CELL DIVISION PROTEIN FTSB"/>
    <property type="match status" value="1"/>
</dbReference>
<evidence type="ECO:0000256" key="2">
    <source>
        <dbReference type="ARBA" id="ARBA00022618"/>
    </source>
</evidence>
<evidence type="ECO:0000256" key="7">
    <source>
        <dbReference type="HAMAP-Rule" id="MF_00599"/>
    </source>
</evidence>
<dbReference type="PANTHER" id="PTHR37485">
    <property type="entry name" value="CELL DIVISION PROTEIN FTSB"/>
    <property type="match status" value="1"/>
</dbReference>
<dbReference type="GO" id="GO:0051301">
    <property type="term" value="P:cell division"/>
    <property type="evidence" value="ECO:0007669"/>
    <property type="project" value="UniProtKB-KW"/>
</dbReference>
<feature type="coiled-coil region" evidence="7">
    <location>
        <begin position="36"/>
        <end position="70"/>
    </location>
</feature>
<dbReference type="EMBL" id="JBAJEX010000001">
    <property type="protein sequence ID" value="MEO1765667.1"/>
    <property type="molecule type" value="Genomic_DNA"/>
</dbReference>
<keyword evidence="1 7" id="KW-1003">Cell membrane</keyword>
<keyword evidence="2 7" id="KW-0132">Cell division</keyword>
<comment type="function">
    <text evidence="7">Essential cell division protein. May link together the upstream cell division proteins, which are predominantly cytoplasmic, with the downstream cell division proteins, which are predominantly periplasmic.</text>
</comment>
<dbReference type="HAMAP" id="MF_00599">
    <property type="entry name" value="FtsB"/>
    <property type="match status" value="1"/>
</dbReference>
<keyword evidence="7" id="KW-0997">Cell inner membrane</keyword>
<dbReference type="Pfam" id="PF04977">
    <property type="entry name" value="DivIC"/>
    <property type="match status" value="1"/>
</dbReference>
<evidence type="ECO:0000256" key="6">
    <source>
        <dbReference type="ARBA" id="ARBA00023306"/>
    </source>
</evidence>
<dbReference type="InterPro" id="IPR023081">
    <property type="entry name" value="Cell_div_FtsB"/>
</dbReference>
<evidence type="ECO:0000313" key="8">
    <source>
        <dbReference type="EMBL" id="MEO1765667.1"/>
    </source>
</evidence>
<keyword evidence="7" id="KW-0175">Coiled coil</keyword>
<accession>A0ABV0EEA5</accession>
<dbReference type="RefSeq" id="WP_347306025.1">
    <property type="nucleotide sequence ID" value="NZ_JBAJEX010000001.1"/>
</dbReference>
<reference evidence="8 9" key="1">
    <citation type="submission" date="2024-02" db="EMBL/GenBank/DDBJ databases">
        <title>New thermophilic sulfur-oxidizing bacteria from a hot springs of the Uzon caldera (Kamchatka, Russia).</title>
        <authorList>
            <person name="Dukat A.M."/>
            <person name="Elcheninov A.G."/>
            <person name="Frolov E.N."/>
        </authorList>
    </citation>
    <scope>NUCLEOTIDE SEQUENCE [LARGE SCALE GENOMIC DNA]</scope>
    <source>
        <strain evidence="8 9">AK1</strain>
    </source>
</reference>
<organism evidence="8 9">
    <name type="scientific">Thiobacter aerophilum</name>
    <dbReference type="NCBI Taxonomy" id="3121275"/>
    <lineage>
        <taxon>Bacteria</taxon>
        <taxon>Pseudomonadati</taxon>
        <taxon>Pseudomonadota</taxon>
        <taxon>Betaproteobacteria</taxon>
        <taxon>Burkholderiales</taxon>
        <taxon>Thiobacteraceae</taxon>
        <taxon>Thiobacter</taxon>
    </lineage>
</organism>
<comment type="caution">
    <text evidence="8">The sequence shown here is derived from an EMBL/GenBank/DDBJ whole genome shotgun (WGS) entry which is preliminary data.</text>
</comment>
<evidence type="ECO:0000256" key="1">
    <source>
        <dbReference type="ARBA" id="ARBA00022475"/>
    </source>
</evidence>
<evidence type="ECO:0000256" key="4">
    <source>
        <dbReference type="ARBA" id="ARBA00022989"/>
    </source>
</evidence>
<evidence type="ECO:0000256" key="5">
    <source>
        <dbReference type="ARBA" id="ARBA00023136"/>
    </source>
</evidence>
<comment type="similarity">
    <text evidence="7">Belongs to the FtsB family.</text>
</comment>
<keyword evidence="5 7" id="KW-0472">Membrane</keyword>
<comment type="subcellular location">
    <subcellularLocation>
        <location evidence="7">Cell inner membrane</location>
        <topology evidence="7">Single-pass type II membrane protein</topology>
    </subcellularLocation>
    <text evidence="7">Localizes to the division septum.</text>
</comment>
<evidence type="ECO:0000313" key="9">
    <source>
        <dbReference type="Proteomes" id="UP001482231"/>
    </source>
</evidence>
<sequence length="101" mass="11431">MRWLTLILALLILALQYPLWLGKGSWLKVWEVDQALKKQLAENERLKSRNASLEAEVTDLKTGYEAIEERARSELGMVRRDEIFFQVIDEPGAAPAPGAPP</sequence>
<dbReference type="InterPro" id="IPR007060">
    <property type="entry name" value="FtsL/DivIC"/>
</dbReference>
<gene>
    <name evidence="7 8" type="primary">ftsB</name>
    <name evidence="8" type="ORF">V6E02_00325</name>
</gene>
<evidence type="ECO:0000256" key="3">
    <source>
        <dbReference type="ARBA" id="ARBA00022692"/>
    </source>
</evidence>
<keyword evidence="3 7" id="KW-0812">Transmembrane</keyword>
<comment type="subunit">
    <text evidence="7">Part of a complex composed of FtsB, FtsL and FtsQ.</text>
</comment>
<feature type="topological domain" description="Cytoplasmic" evidence="7">
    <location>
        <begin position="1"/>
        <end position="3"/>
    </location>
</feature>
<keyword evidence="9" id="KW-1185">Reference proteome</keyword>
<name>A0ABV0EEA5_9BURK</name>
<protein>
    <recommendedName>
        <fullName evidence="7">Cell division protein FtsB</fullName>
    </recommendedName>
</protein>
<keyword evidence="6 7" id="KW-0131">Cell cycle</keyword>